<proteinExistence type="predicted"/>
<dbReference type="CDD" id="cd03801">
    <property type="entry name" value="GT4_PimA-like"/>
    <property type="match status" value="1"/>
</dbReference>
<name>A0A8F5BNN3_SACSH</name>
<dbReference type="AlphaFoldDB" id="A0A8F5BNN3"/>
<reference evidence="3" key="1">
    <citation type="journal article" date="2021" name="Environ. Microbiol.">
        <title>New insights into the diversity and evolution of the archaeal mobilome from three complete genomes of Saccharolobus shibatae.</title>
        <authorList>
            <person name="Medvedeva S."/>
            <person name="Brandt D."/>
            <person name="Cvirkaite-Krupovic V."/>
            <person name="Liu Y."/>
            <person name="Severinov K."/>
            <person name="Ishino S."/>
            <person name="Ishino Y."/>
            <person name="Prangishvili D."/>
            <person name="Kalinowski J."/>
            <person name="Krupovic M."/>
        </authorList>
    </citation>
    <scope>NUCLEOTIDE SEQUENCE</scope>
    <source>
        <strain evidence="3">B12</strain>
    </source>
</reference>
<gene>
    <name evidence="3" type="ORF">J5U23_01538</name>
</gene>
<dbReference type="InterPro" id="IPR001296">
    <property type="entry name" value="Glyco_trans_1"/>
</dbReference>
<sequence>MLQMYKLLYINVGNPAVSGATTIVTELLSRLPMKGVKVDLIELLFKEDEGLLGRYPELNEKVNVIDIIRIPYSGNLAGRFIRYIYKNIILKRKIGNLIDNYDFIIGINTAKSIRMLYLEPFITFPLYKHYLNLIRITNIIDGTAWFIDSVKGLRESKRNKLNICLGSVLSKMVKTKYGIECEALDPPGGVDPNLVKDVTPFPENFDAIHLARQGFMKGTPEVIQIMKNLKKYGYKKFAIIGGQDYGFDINKYLDDKDIVYFGEILDKKRIYSILKSSKIFIYPTHVDSFGIVIAEALACGVPVIAYDLPAIRYYYGDCEAVKLVKEGDVEGMMSEALKIINNNEYYKSLAFKCISKYTWDKVAESFVQILHKFKKEFSLEYQL</sequence>
<dbReference type="SUPFAM" id="SSF53756">
    <property type="entry name" value="UDP-Glycosyltransferase/glycogen phosphorylase"/>
    <property type="match status" value="1"/>
</dbReference>
<protein>
    <recommendedName>
        <fullName evidence="2">Glycosyl transferase family 1 domain-containing protein</fullName>
    </recommendedName>
</protein>
<dbReference type="PANTHER" id="PTHR46401">
    <property type="entry name" value="GLYCOSYLTRANSFERASE WBBK-RELATED"/>
    <property type="match status" value="1"/>
</dbReference>
<dbReference type="PANTHER" id="PTHR46401:SF2">
    <property type="entry name" value="GLYCOSYLTRANSFERASE WBBK-RELATED"/>
    <property type="match status" value="1"/>
</dbReference>
<dbReference type="Proteomes" id="UP000694018">
    <property type="component" value="Chromosome"/>
</dbReference>
<dbReference type="GO" id="GO:0016757">
    <property type="term" value="F:glycosyltransferase activity"/>
    <property type="evidence" value="ECO:0007669"/>
    <property type="project" value="InterPro"/>
</dbReference>
<evidence type="ECO:0000259" key="2">
    <source>
        <dbReference type="Pfam" id="PF00534"/>
    </source>
</evidence>
<dbReference type="KEGG" id="sshi:J5U23_01538"/>
<dbReference type="EMBL" id="CP077717">
    <property type="protein sequence ID" value="QXJ28669.1"/>
    <property type="molecule type" value="Genomic_DNA"/>
</dbReference>
<evidence type="ECO:0000313" key="4">
    <source>
        <dbReference type="Proteomes" id="UP000694018"/>
    </source>
</evidence>
<feature type="domain" description="Glycosyl transferase family 1" evidence="2">
    <location>
        <begin position="203"/>
        <end position="349"/>
    </location>
</feature>
<evidence type="ECO:0000313" key="3">
    <source>
        <dbReference type="EMBL" id="QXJ28669.1"/>
    </source>
</evidence>
<dbReference type="Pfam" id="PF00534">
    <property type="entry name" value="Glycos_transf_1"/>
    <property type="match status" value="1"/>
</dbReference>
<keyword evidence="1" id="KW-0808">Transferase</keyword>
<organism evidence="3 4">
    <name type="scientific">Saccharolobus shibatae (strain ATCC 51178 / DSM 5389 / JCM 8931 / NBRC 15437 / B12)</name>
    <name type="common">Sulfolobus shibatae</name>
    <dbReference type="NCBI Taxonomy" id="523848"/>
    <lineage>
        <taxon>Archaea</taxon>
        <taxon>Thermoproteota</taxon>
        <taxon>Thermoprotei</taxon>
        <taxon>Sulfolobales</taxon>
        <taxon>Sulfolobaceae</taxon>
        <taxon>Saccharolobus</taxon>
    </lineage>
</organism>
<accession>A0A8F5BNN3</accession>
<dbReference type="Gene3D" id="3.40.50.2000">
    <property type="entry name" value="Glycogen Phosphorylase B"/>
    <property type="match status" value="2"/>
</dbReference>
<evidence type="ECO:0000256" key="1">
    <source>
        <dbReference type="ARBA" id="ARBA00022679"/>
    </source>
</evidence>